<keyword evidence="7 10" id="KW-0067">ATP-binding</keyword>
<organism evidence="13 14">
    <name type="scientific">Cinara cedri</name>
    <dbReference type="NCBI Taxonomy" id="506608"/>
    <lineage>
        <taxon>Eukaryota</taxon>
        <taxon>Metazoa</taxon>
        <taxon>Ecdysozoa</taxon>
        <taxon>Arthropoda</taxon>
        <taxon>Hexapoda</taxon>
        <taxon>Insecta</taxon>
        <taxon>Pterygota</taxon>
        <taxon>Neoptera</taxon>
        <taxon>Paraneoptera</taxon>
        <taxon>Hemiptera</taxon>
        <taxon>Sternorrhyncha</taxon>
        <taxon>Aphidomorpha</taxon>
        <taxon>Aphidoidea</taxon>
        <taxon>Aphididae</taxon>
        <taxon>Lachninae</taxon>
        <taxon>Cinara</taxon>
    </lineage>
</organism>
<dbReference type="PROSITE" id="PS50011">
    <property type="entry name" value="PROTEIN_KINASE_DOM"/>
    <property type="match status" value="1"/>
</dbReference>
<dbReference type="FunFam" id="1.10.510.10:FF:000533">
    <property type="entry name" value="cyclin-dependent kinase 10"/>
    <property type="match status" value="1"/>
</dbReference>
<dbReference type="InterPro" id="IPR000719">
    <property type="entry name" value="Prot_kinase_dom"/>
</dbReference>
<reference evidence="13 14" key="1">
    <citation type="submission" date="2019-08" db="EMBL/GenBank/DDBJ databases">
        <authorList>
            <person name="Alioto T."/>
            <person name="Alioto T."/>
            <person name="Gomez Garrido J."/>
        </authorList>
    </citation>
    <scope>NUCLEOTIDE SEQUENCE [LARGE SCALE GENOMIC DNA]</scope>
</reference>
<comment type="catalytic activity">
    <reaction evidence="9">
        <text>L-seryl-[protein] + ATP = O-phospho-L-seryl-[protein] + ADP + H(+)</text>
        <dbReference type="Rhea" id="RHEA:17989"/>
        <dbReference type="Rhea" id="RHEA-COMP:9863"/>
        <dbReference type="Rhea" id="RHEA-COMP:11604"/>
        <dbReference type="ChEBI" id="CHEBI:15378"/>
        <dbReference type="ChEBI" id="CHEBI:29999"/>
        <dbReference type="ChEBI" id="CHEBI:30616"/>
        <dbReference type="ChEBI" id="CHEBI:83421"/>
        <dbReference type="ChEBI" id="CHEBI:456216"/>
        <dbReference type="EC" id="2.7.11.22"/>
    </reaction>
</comment>
<gene>
    <name evidence="13" type="ORF">CINCED_3A019745</name>
</gene>
<evidence type="ECO:0000256" key="8">
    <source>
        <dbReference type="ARBA" id="ARBA00047811"/>
    </source>
</evidence>
<dbReference type="InterPro" id="IPR050108">
    <property type="entry name" value="CDK"/>
</dbReference>
<evidence type="ECO:0000256" key="9">
    <source>
        <dbReference type="ARBA" id="ARBA00048367"/>
    </source>
</evidence>
<keyword evidence="14" id="KW-1185">Reference proteome</keyword>
<evidence type="ECO:0000256" key="7">
    <source>
        <dbReference type="ARBA" id="ARBA00022840"/>
    </source>
</evidence>
<keyword evidence="4" id="KW-0808">Transferase</keyword>
<evidence type="ECO:0000313" key="13">
    <source>
        <dbReference type="EMBL" id="VVC26183.1"/>
    </source>
</evidence>
<evidence type="ECO:0000256" key="2">
    <source>
        <dbReference type="ARBA" id="ARBA00012425"/>
    </source>
</evidence>
<evidence type="ECO:0000256" key="10">
    <source>
        <dbReference type="PROSITE-ProRule" id="PRU10141"/>
    </source>
</evidence>
<evidence type="ECO:0000313" key="14">
    <source>
        <dbReference type="Proteomes" id="UP000325440"/>
    </source>
</evidence>
<dbReference type="Gene3D" id="1.10.510.10">
    <property type="entry name" value="Transferase(Phosphotransferase) domain 1"/>
    <property type="match status" value="1"/>
</dbReference>
<comment type="catalytic activity">
    <reaction evidence="8">
        <text>L-threonyl-[protein] + ATP = O-phospho-L-threonyl-[protein] + ADP + H(+)</text>
        <dbReference type="Rhea" id="RHEA:46608"/>
        <dbReference type="Rhea" id="RHEA-COMP:11060"/>
        <dbReference type="Rhea" id="RHEA-COMP:11605"/>
        <dbReference type="ChEBI" id="CHEBI:15378"/>
        <dbReference type="ChEBI" id="CHEBI:30013"/>
        <dbReference type="ChEBI" id="CHEBI:30616"/>
        <dbReference type="ChEBI" id="CHEBI:61977"/>
        <dbReference type="ChEBI" id="CHEBI:456216"/>
        <dbReference type="EC" id="2.7.11.22"/>
    </reaction>
</comment>
<feature type="binding site" evidence="10">
    <location>
        <position position="102"/>
    </location>
    <ligand>
        <name>ATP</name>
        <dbReference type="ChEBI" id="CHEBI:30616"/>
    </ligand>
</feature>
<dbReference type="GO" id="GO:0007346">
    <property type="term" value="P:regulation of mitotic cell cycle"/>
    <property type="evidence" value="ECO:0007669"/>
    <property type="project" value="InterPro"/>
</dbReference>
<dbReference type="PANTHER" id="PTHR24056:SF508">
    <property type="entry name" value="CYCLIN-DEPENDENT KINASE 10"/>
    <property type="match status" value="1"/>
</dbReference>
<evidence type="ECO:0000256" key="6">
    <source>
        <dbReference type="ARBA" id="ARBA00022777"/>
    </source>
</evidence>
<dbReference type="FunFam" id="3.30.200.20:FF:000054">
    <property type="entry name" value="Cyclin-dependent kinase 11B"/>
    <property type="match status" value="1"/>
</dbReference>
<dbReference type="OrthoDB" id="1732493at2759"/>
<dbReference type="GO" id="GO:0005524">
    <property type="term" value="F:ATP binding"/>
    <property type="evidence" value="ECO:0007669"/>
    <property type="project" value="UniProtKB-UniRule"/>
</dbReference>
<evidence type="ECO:0000256" key="5">
    <source>
        <dbReference type="ARBA" id="ARBA00022741"/>
    </source>
</evidence>
<dbReference type="AlphaFoldDB" id="A0A5E4M4N3"/>
<dbReference type="PROSITE" id="PS00108">
    <property type="entry name" value="PROTEIN_KINASE_ST"/>
    <property type="match status" value="1"/>
</dbReference>
<dbReference type="GO" id="GO:0040019">
    <property type="term" value="P:positive regulation of embryonic development"/>
    <property type="evidence" value="ECO:0007669"/>
    <property type="project" value="UniProtKB-ARBA"/>
</dbReference>
<name>A0A5E4M4N3_9HEMI</name>
<proteinExistence type="inferred from homology"/>
<dbReference type="SUPFAM" id="SSF56112">
    <property type="entry name" value="Protein kinase-like (PK-like)"/>
    <property type="match status" value="1"/>
</dbReference>
<keyword evidence="6 13" id="KW-0418">Kinase</keyword>
<dbReference type="Gene3D" id="3.30.200.20">
    <property type="entry name" value="Phosphorylase Kinase, domain 1"/>
    <property type="match status" value="1"/>
</dbReference>
<dbReference type="InterPro" id="IPR008271">
    <property type="entry name" value="Ser/Thr_kinase_AS"/>
</dbReference>
<dbReference type="SMART" id="SM00220">
    <property type="entry name" value="S_TKc"/>
    <property type="match status" value="1"/>
</dbReference>
<dbReference type="EC" id="2.7.11.22" evidence="2"/>
<evidence type="ECO:0000256" key="3">
    <source>
        <dbReference type="ARBA" id="ARBA00022527"/>
    </source>
</evidence>
<protein>
    <recommendedName>
        <fullName evidence="2">cyclin-dependent kinase</fullName>
        <ecNumber evidence="2">2.7.11.22</ecNumber>
    </recommendedName>
</protein>
<accession>A0A5E4M4N3</accession>
<evidence type="ECO:0000256" key="1">
    <source>
        <dbReference type="ARBA" id="ARBA00006485"/>
    </source>
</evidence>
<dbReference type="GO" id="GO:0005634">
    <property type="term" value="C:nucleus"/>
    <property type="evidence" value="ECO:0007669"/>
    <property type="project" value="TreeGrafter"/>
</dbReference>
<evidence type="ECO:0000256" key="11">
    <source>
        <dbReference type="RuleBase" id="RU000304"/>
    </source>
</evidence>
<sequence>MGKTKKKHSKKNKKDKILEVGGIKKSKQVLADYDPTGPMTLSGQLFSFCDLKPMPIQEKDFLGRCRFVGEFEKLNRIGEGTYGVVYRAKDQKSPGEQIVALKKIRMENEKEGLPMSALREISLLLKCDHENIVRLQEVLVGRGLDSIFLSMEYCEHDLSSLLDNMTTAFTESQVKCIFLQLLKGLKYLHSNFIIHRDLKVSNLLITDKGCVKIADFGLARFFGVPPKKMTAKVVTLWYRAPEVLLGSPKLTKAIDMWATGCIFAELLLHKPLLPGRTEIHQLDLICQLLGTPNSSIWPEFDSLPALKNFTLRPQPYNNIRPKFPWLSDAGYRLLNFLFMYEPSRRGTAEESLQSSYFIEAPLPCDPKLMPTFPQHRNLKTKKQSNQPKVAQTIPPVVPSLTDLLSWK</sequence>
<evidence type="ECO:0000259" key="12">
    <source>
        <dbReference type="PROSITE" id="PS50011"/>
    </source>
</evidence>
<dbReference type="InterPro" id="IPR017441">
    <property type="entry name" value="Protein_kinase_ATP_BS"/>
</dbReference>
<dbReference type="Proteomes" id="UP000325440">
    <property type="component" value="Unassembled WGS sequence"/>
</dbReference>
<dbReference type="Pfam" id="PF00069">
    <property type="entry name" value="Pkinase"/>
    <property type="match status" value="1"/>
</dbReference>
<dbReference type="CDD" id="cd07845">
    <property type="entry name" value="STKc_CDK10"/>
    <property type="match status" value="1"/>
</dbReference>
<feature type="domain" description="Protein kinase" evidence="12">
    <location>
        <begin position="71"/>
        <end position="357"/>
    </location>
</feature>
<dbReference type="PROSITE" id="PS00107">
    <property type="entry name" value="PROTEIN_KINASE_ATP"/>
    <property type="match status" value="1"/>
</dbReference>
<dbReference type="PANTHER" id="PTHR24056">
    <property type="entry name" value="CELL DIVISION PROTEIN KINASE"/>
    <property type="match status" value="1"/>
</dbReference>
<evidence type="ECO:0000256" key="4">
    <source>
        <dbReference type="ARBA" id="ARBA00022679"/>
    </source>
</evidence>
<keyword evidence="3 11" id="KW-0723">Serine/threonine-protein kinase</keyword>
<dbReference type="GO" id="GO:0004693">
    <property type="term" value="F:cyclin-dependent protein serine/threonine kinase activity"/>
    <property type="evidence" value="ECO:0007669"/>
    <property type="project" value="UniProtKB-EC"/>
</dbReference>
<dbReference type="InterPro" id="IPR011009">
    <property type="entry name" value="Kinase-like_dom_sf"/>
</dbReference>
<comment type="similarity">
    <text evidence="1">Belongs to the protein kinase superfamily. CMGC Ser/Thr protein kinase family. CDC2/CDKX subfamily.</text>
</comment>
<dbReference type="InterPro" id="IPR044093">
    <property type="entry name" value="STKc_CDK10"/>
</dbReference>
<keyword evidence="5 10" id="KW-0547">Nucleotide-binding</keyword>
<dbReference type="EMBL" id="CABPRJ010000027">
    <property type="protein sequence ID" value="VVC26183.1"/>
    <property type="molecule type" value="Genomic_DNA"/>
</dbReference>